<dbReference type="Pfam" id="PF00975">
    <property type="entry name" value="Thioesterase"/>
    <property type="match status" value="1"/>
</dbReference>
<dbReference type="InterPro" id="IPR036736">
    <property type="entry name" value="ACP-like_sf"/>
</dbReference>
<dbReference type="OrthoDB" id="10253869at2759"/>
<dbReference type="Pfam" id="PF00501">
    <property type="entry name" value="AMP-binding"/>
    <property type="match status" value="1"/>
</dbReference>
<evidence type="ECO:0000256" key="3">
    <source>
        <dbReference type="SAM" id="MobiDB-lite"/>
    </source>
</evidence>
<dbReference type="GO" id="GO:0006633">
    <property type="term" value="P:fatty acid biosynthetic process"/>
    <property type="evidence" value="ECO:0007669"/>
    <property type="project" value="TreeGrafter"/>
</dbReference>
<dbReference type="InterPro" id="IPR001031">
    <property type="entry name" value="Thioesterase"/>
</dbReference>
<evidence type="ECO:0000256" key="2">
    <source>
        <dbReference type="ARBA" id="ARBA00022553"/>
    </source>
</evidence>
<feature type="region of interest" description="Disordered" evidence="3">
    <location>
        <begin position="1"/>
        <end position="33"/>
    </location>
</feature>
<dbReference type="InterPro" id="IPR029058">
    <property type="entry name" value="AB_hydrolase_fold"/>
</dbReference>
<feature type="compositionally biased region" description="Polar residues" evidence="3">
    <location>
        <begin position="22"/>
        <end position="32"/>
    </location>
</feature>
<dbReference type="PROSITE" id="PS00455">
    <property type="entry name" value="AMP_BINDING"/>
    <property type="match status" value="1"/>
</dbReference>
<evidence type="ECO:0000313" key="6">
    <source>
        <dbReference type="Proteomes" id="UP000234254"/>
    </source>
</evidence>
<dbReference type="InterPro" id="IPR020802">
    <property type="entry name" value="TesA-like"/>
</dbReference>
<dbReference type="SUPFAM" id="SSF47336">
    <property type="entry name" value="ACP-like"/>
    <property type="match status" value="1"/>
</dbReference>
<dbReference type="InterPro" id="IPR020845">
    <property type="entry name" value="AMP-binding_CS"/>
</dbReference>
<accession>A0A2I1CSR8</accession>
<dbReference type="GeneID" id="36547152"/>
<name>A0A2I1CSR8_ASPC2</name>
<dbReference type="Gene3D" id="3.40.50.12780">
    <property type="entry name" value="N-terminal domain of ligase-like"/>
    <property type="match status" value="1"/>
</dbReference>
<comment type="caution">
    <text evidence="5">The sequence shown here is derived from an EMBL/GenBank/DDBJ whole genome shotgun (WGS) entry which is preliminary data.</text>
</comment>
<dbReference type="VEuPathDB" id="FungiDB:P168DRAFT_313076"/>
<feature type="domain" description="Carrier" evidence="4">
    <location>
        <begin position="601"/>
        <end position="680"/>
    </location>
</feature>
<keyword evidence="1" id="KW-0596">Phosphopantetheine</keyword>
<dbReference type="GO" id="GO:0031957">
    <property type="term" value="F:very long-chain fatty acid-CoA ligase activity"/>
    <property type="evidence" value="ECO:0007669"/>
    <property type="project" value="TreeGrafter"/>
</dbReference>
<dbReference type="EMBL" id="MSFM01000013">
    <property type="protein sequence ID" value="PKY00670.1"/>
    <property type="molecule type" value="Genomic_DNA"/>
</dbReference>
<organism evidence="5 6">
    <name type="scientific">Aspergillus campestris (strain IBT 28561)</name>
    <dbReference type="NCBI Taxonomy" id="1392248"/>
    <lineage>
        <taxon>Eukaryota</taxon>
        <taxon>Fungi</taxon>
        <taxon>Dikarya</taxon>
        <taxon>Ascomycota</taxon>
        <taxon>Pezizomycotina</taxon>
        <taxon>Eurotiomycetes</taxon>
        <taxon>Eurotiomycetidae</taxon>
        <taxon>Eurotiales</taxon>
        <taxon>Aspergillaceae</taxon>
        <taxon>Aspergillus</taxon>
        <taxon>Aspergillus subgen. Circumdati</taxon>
    </lineage>
</organism>
<keyword evidence="2" id="KW-0597">Phosphoprotein</keyword>
<dbReference type="SUPFAM" id="SSF56801">
    <property type="entry name" value="Acetyl-CoA synthetase-like"/>
    <property type="match status" value="1"/>
</dbReference>
<reference evidence="5" key="1">
    <citation type="submission" date="2016-12" db="EMBL/GenBank/DDBJ databases">
        <title>The genomes of Aspergillus section Nigri reveals drivers in fungal speciation.</title>
        <authorList>
            <consortium name="DOE Joint Genome Institute"/>
            <person name="Vesth T.C."/>
            <person name="Nybo J."/>
            <person name="Theobald S."/>
            <person name="Brandl J."/>
            <person name="Frisvad J.C."/>
            <person name="Nielsen K.F."/>
            <person name="Lyhne E.K."/>
            <person name="Kogle M.E."/>
            <person name="Kuo A."/>
            <person name="Riley R."/>
            <person name="Clum A."/>
            <person name="Nolan M."/>
            <person name="Lipzen A."/>
            <person name="Salamov A."/>
            <person name="Henrissat B."/>
            <person name="Wiebenga A."/>
            <person name="De vries R.P."/>
            <person name="Grigoriev I.V."/>
            <person name="Mortensen U.H."/>
            <person name="Andersen M.R."/>
            <person name="Baker S.E."/>
        </authorList>
    </citation>
    <scope>NUCLEOTIDE SEQUENCE</scope>
    <source>
        <strain evidence="5">IBT 28561</strain>
    </source>
</reference>
<evidence type="ECO:0000313" key="5">
    <source>
        <dbReference type="EMBL" id="PKY00670.1"/>
    </source>
</evidence>
<dbReference type="InterPro" id="IPR009081">
    <property type="entry name" value="PP-bd_ACP"/>
</dbReference>
<dbReference type="InterPro" id="IPR042099">
    <property type="entry name" value="ANL_N_sf"/>
</dbReference>
<dbReference type="PANTHER" id="PTHR24096:SF267">
    <property type="entry name" value="MALONATE--COA LIGASE ACSF3, MITOCHONDRIAL"/>
    <property type="match status" value="1"/>
</dbReference>
<dbReference type="InterPro" id="IPR000873">
    <property type="entry name" value="AMP-dep_synth/lig_dom"/>
</dbReference>
<dbReference type="InterPro" id="IPR045851">
    <property type="entry name" value="AMP-bd_C_sf"/>
</dbReference>
<evidence type="ECO:0000256" key="1">
    <source>
        <dbReference type="ARBA" id="ARBA00022450"/>
    </source>
</evidence>
<gene>
    <name evidence="5" type="ORF">P168DRAFT_313076</name>
</gene>
<proteinExistence type="predicted"/>
<dbReference type="Pfam" id="PF00550">
    <property type="entry name" value="PP-binding"/>
    <property type="match status" value="1"/>
</dbReference>
<dbReference type="Gene3D" id="3.30.300.30">
    <property type="match status" value="1"/>
</dbReference>
<sequence>MTVPVIDNGGDPHLPVPKSINPGGTPQPSCRSHGSMHNLAQLLARAAVTNEGLSFYTSADESAKPFHVSYAELQQRALQKSRLLSMIDHVLDSSIVLLHFDTQLEIIEWFWAATLAGLLPAISGSFVHDAAQRIKHLNHLQKLLKQPTILTSERLLPEFQGVEGLSLCTIESLISKVTNSPADTGTIPGTTKCADDPAVLMLTSGSTGSAKAVPLRHGQLLTAVQGKSTHHLTQPGDVFLNWVGLDHVASLCEIHLHAGKYPCMSLGAQQVHIPATVLLQDPLRFIRLLDTHRVAYTFAPNFFLNQLRNAMLAHPPVNIDLSCLKRINSGGEANPTATCDSISRELCNLGARGPVISPGFGMTETCAGAVHAQPILDTAKELEFASLGKCIPGMKMRVMNRESKDKEVPCGEVGELQLTGPVVFHGYFNDPAATAAAFTDDGWFVTGDLAWQDQVGNLNLAGRITDIIIVNGVKWSATEIETAIEEEGIPGLIPSFTVAFPHRPAGSPTEDIAVVYSPSYASDDDAARFATATAISKTVAAVTGRKPGHLVPLPVEMLVKTSLGKIPRSKVRAAFQRGDYESYEKRDREAIRVYGQSKLRHPETENERKVQSVLAQVVNVPMEAISSDSSIFDLGITSFNLILLKALIQEAVQAPIDIPMSDIMMEPTVAGIASSVDRLLSQPPVYNPIVPLQLHGTKIPLFLIHPGSGDILVFIALATHFPTRPVYALRTRGYNANDSLFETMEETVDTYVEHIRKVQPHGPYAVAGYSLGSTLAFEVGKKLEAQGQEVRFLASIDYPPHIAQYVRGQNWLDVLLHISFFLELIDDEIMARATVHMHSHDMTREEALKYVLSISDPQRVQALHLTPELLERIGDIGENFRVHGEAYEPVGSVDHLDVFVADPPGYAALNRQDWRDNKLGRWVDFVRSDAEFYECPGIHANMLNPEYAAAFVKHFKAAMKLRGV</sequence>
<dbReference type="AlphaFoldDB" id="A0A2I1CSR8"/>
<dbReference type="Gene3D" id="3.40.50.1820">
    <property type="entry name" value="alpha/beta hydrolase"/>
    <property type="match status" value="1"/>
</dbReference>
<evidence type="ECO:0000259" key="4">
    <source>
        <dbReference type="PROSITE" id="PS50075"/>
    </source>
</evidence>
<keyword evidence="6" id="KW-1185">Reference proteome</keyword>
<dbReference type="RefSeq" id="XP_024689264.1">
    <property type="nucleotide sequence ID" value="XM_024839628.1"/>
</dbReference>
<dbReference type="Gene3D" id="1.10.1200.10">
    <property type="entry name" value="ACP-like"/>
    <property type="match status" value="1"/>
</dbReference>
<dbReference type="Proteomes" id="UP000234254">
    <property type="component" value="Unassembled WGS sequence"/>
</dbReference>
<dbReference type="SMART" id="SM00824">
    <property type="entry name" value="PKS_TE"/>
    <property type="match status" value="1"/>
</dbReference>
<dbReference type="PANTHER" id="PTHR24096">
    <property type="entry name" value="LONG-CHAIN-FATTY-ACID--COA LIGASE"/>
    <property type="match status" value="1"/>
</dbReference>
<protein>
    <submittedName>
        <fullName evidence="5">Acetyl-CoA synthetase-like protein</fullName>
    </submittedName>
</protein>
<dbReference type="PROSITE" id="PS50075">
    <property type="entry name" value="CARRIER"/>
    <property type="match status" value="1"/>
</dbReference>
<dbReference type="SUPFAM" id="SSF53474">
    <property type="entry name" value="alpha/beta-Hydrolases"/>
    <property type="match status" value="1"/>
</dbReference>